<feature type="compositionally biased region" description="Basic and acidic residues" evidence="1">
    <location>
        <begin position="85"/>
        <end position="98"/>
    </location>
</feature>
<dbReference type="EMBL" id="JACBXQ010000002">
    <property type="protein sequence ID" value="MBG9985871.1"/>
    <property type="molecule type" value="Genomic_DNA"/>
</dbReference>
<accession>A0ABS0LNY5</accession>
<evidence type="ECO:0000313" key="2">
    <source>
        <dbReference type="EMBL" id="MBG9985871.1"/>
    </source>
</evidence>
<feature type="compositionally biased region" description="Acidic residues" evidence="1">
    <location>
        <begin position="106"/>
        <end position="137"/>
    </location>
</feature>
<evidence type="ECO:0000256" key="1">
    <source>
        <dbReference type="SAM" id="MobiDB-lite"/>
    </source>
</evidence>
<dbReference type="Proteomes" id="UP000721415">
    <property type="component" value="Unassembled WGS sequence"/>
</dbReference>
<evidence type="ECO:0000313" key="3">
    <source>
        <dbReference type="Proteomes" id="UP000721415"/>
    </source>
</evidence>
<keyword evidence="3" id="KW-1185">Reference proteome</keyword>
<dbReference type="RefSeq" id="WP_197114646.1">
    <property type="nucleotide sequence ID" value="NZ_JACBXQ010000002.1"/>
</dbReference>
<dbReference type="InterPro" id="IPR003770">
    <property type="entry name" value="MLTG-like"/>
</dbReference>
<protein>
    <submittedName>
        <fullName evidence="2">Endolytic transglycosylase MltG</fullName>
    </submittedName>
</protein>
<dbReference type="Pfam" id="PF02618">
    <property type="entry name" value="YceG"/>
    <property type="match status" value="1"/>
</dbReference>
<sequence length="209" mass="23419">MKKQNLRSLGVGFLASSILAGAFAVFFQGHVPVDGITLPSLFEGQNTESFQEQYDKDQSTIAGLTQEKDEISRQKEEFSNQVEQLKNDNESLQEKLDEQSNLQKDQEDESVDEKEETSAEEVESNEEDTTEEVEAPEDGAFAITDGESSAEIASRLEETGYIDSASDFQELIDQWNLESVIQAGDYELSKDMSIHEIASELTNGVYYYQ</sequence>
<dbReference type="Gene3D" id="3.30.1490.480">
    <property type="entry name" value="Endolytic murein transglycosylase"/>
    <property type="match status" value="1"/>
</dbReference>
<proteinExistence type="predicted"/>
<reference evidence="2 3" key="1">
    <citation type="submission" date="2020-07" db="EMBL/GenBank/DDBJ databases">
        <title>Facklamia lactis sp. nov., isolated from raw milk.</title>
        <authorList>
            <person name="Doll E.V."/>
            <person name="Huptas C."/>
            <person name="Staib L."/>
            <person name="Wenning M."/>
            <person name="Scherer S."/>
        </authorList>
    </citation>
    <scope>NUCLEOTIDE SEQUENCE [LARGE SCALE GENOMIC DNA]</scope>
    <source>
        <strain evidence="2 3">DSM 111018</strain>
    </source>
</reference>
<organism evidence="2 3">
    <name type="scientific">Facklamia lactis</name>
    <dbReference type="NCBI Taxonomy" id="2749967"/>
    <lineage>
        <taxon>Bacteria</taxon>
        <taxon>Bacillati</taxon>
        <taxon>Bacillota</taxon>
        <taxon>Bacilli</taxon>
        <taxon>Lactobacillales</taxon>
        <taxon>Aerococcaceae</taxon>
        <taxon>Facklamia</taxon>
    </lineage>
</organism>
<comment type="caution">
    <text evidence="2">The sequence shown here is derived from an EMBL/GenBank/DDBJ whole genome shotgun (WGS) entry which is preliminary data.</text>
</comment>
<feature type="compositionally biased region" description="Basic and acidic residues" evidence="1">
    <location>
        <begin position="66"/>
        <end position="78"/>
    </location>
</feature>
<feature type="region of interest" description="Disordered" evidence="1">
    <location>
        <begin position="49"/>
        <end position="146"/>
    </location>
</feature>
<gene>
    <name evidence="2" type="ORF">HZY91_03065</name>
</gene>
<name>A0ABS0LNY5_9LACT</name>